<evidence type="ECO:0008006" key="2">
    <source>
        <dbReference type="Google" id="ProtNLM"/>
    </source>
</evidence>
<dbReference type="AlphaFoldDB" id="A0A7V4E2V6"/>
<proteinExistence type="predicted"/>
<comment type="caution">
    <text evidence="1">The sequence shown here is derived from an EMBL/GenBank/DDBJ whole genome shotgun (WGS) entry which is preliminary data.</text>
</comment>
<reference evidence="1" key="1">
    <citation type="journal article" date="2020" name="mSystems">
        <title>Genome- and Community-Level Interaction Insights into Carbon Utilization and Element Cycling Functions of Hydrothermarchaeota in Hydrothermal Sediment.</title>
        <authorList>
            <person name="Zhou Z."/>
            <person name="Liu Y."/>
            <person name="Xu W."/>
            <person name="Pan J."/>
            <person name="Luo Z.H."/>
            <person name="Li M."/>
        </authorList>
    </citation>
    <scope>NUCLEOTIDE SEQUENCE [LARGE SCALE GENOMIC DNA]</scope>
    <source>
        <strain evidence="1">SpSt-697</strain>
    </source>
</reference>
<dbReference type="EMBL" id="DTDR01000101">
    <property type="protein sequence ID" value="HGK63721.1"/>
    <property type="molecule type" value="Genomic_DNA"/>
</dbReference>
<evidence type="ECO:0000313" key="1">
    <source>
        <dbReference type="EMBL" id="HGK63721.1"/>
    </source>
</evidence>
<sequence length="142" mass="17167">MAERPYNELIIHDQLIISLKQTIYRYPNEKYPYLKTYTNHPEKEKGIITQNDEFCYPDLIVIDLRNEKVIMVAEVETITTLNEEEAKEWKIFSSLSQHFALFYPKGYEFRIRELCRNIKIDSFLEYSEVEGKFKLEKKRIIF</sequence>
<gene>
    <name evidence="1" type="ORF">ENU74_03925</name>
</gene>
<protein>
    <recommendedName>
        <fullName evidence="2">Type I restriction enzyme R protein N-terminal domain-containing protein</fullName>
    </recommendedName>
</protein>
<accession>A0A7V4E2V6</accession>
<organism evidence="1">
    <name type="scientific">candidate division WOR-3 bacterium</name>
    <dbReference type="NCBI Taxonomy" id="2052148"/>
    <lineage>
        <taxon>Bacteria</taxon>
        <taxon>Bacteria division WOR-3</taxon>
    </lineage>
</organism>
<name>A0A7V4E2V6_UNCW3</name>